<dbReference type="PANTHER" id="PTHR34069:SF2">
    <property type="entry name" value="BETA-KETOACYL-[ACYL-CARRIER-PROTEIN] SYNTHASE III"/>
    <property type="match status" value="1"/>
</dbReference>
<protein>
    <submittedName>
        <fullName evidence="5">3-oxoacyl-[acyl-carrier-protein] synthase-3</fullName>
        <ecNumber evidence="5">2.3.1.180</ecNumber>
    </submittedName>
</protein>
<dbReference type="NCBIfam" id="NF005541">
    <property type="entry name" value="PRK07204.1"/>
    <property type="match status" value="1"/>
</dbReference>
<dbReference type="RefSeq" id="WP_174881584.1">
    <property type="nucleotide sequence ID" value="NZ_CADEPK010000373.1"/>
</dbReference>
<name>A0ABT9Z9W1_9BACI</name>
<feature type="domain" description="Beta-ketoacyl-[acyl-carrier-protein] synthase III C-terminal" evidence="3">
    <location>
        <begin position="244"/>
        <end position="331"/>
    </location>
</feature>
<evidence type="ECO:0000313" key="6">
    <source>
        <dbReference type="Proteomes" id="UP001232245"/>
    </source>
</evidence>
<dbReference type="EC" id="2.3.1.180" evidence="5"/>
<accession>A0ABT9Z9W1</accession>
<sequence length="331" mass="36176">MKRNIKITGIGSYLPKRIVDGAEIDKIIGAKNGWSEKKSGVKQRYFVTDETASYMGAEAAKKAIADAGIELNELDCIVSGSGTMEQAIPCNASLIQEQLGLQHSGIPAFDINSTCLSFLTALDMISYAMESGRFNHVLIVSSEIASVGLNWSQNESSILFGDGAVAYVFSKTTETDSSHIIASRMETYSAGAHLSEIRGGGTKIHPRNYADDTKEDFLFDMDGTAIFKLSYKLLPTFIEKLFKNTNLTMDDIKMIVPHQASASAMKIIRKKLSVNEERFMTIIENYGNMIAASIPMALYEAIKQGRVKRGDKVFLLGTSAGLSIGGILFEY</sequence>
<keyword evidence="1 5" id="KW-0808">Transferase</keyword>
<evidence type="ECO:0000259" key="4">
    <source>
        <dbReference type="Pfam" id="PF08545"/>
    </source>
</evidence>
<dbReference type="NCBIfam" id="NF006829">
    <property type="entry name" value="PRK09352.1"/>
    <property type="match status" value="1"/>
</dbReference>
<proteinExistence type="predicted"/>
<dbReference type="SUPFAM" id="SSF53901">
    <property type="entry name" value="Thiolase-like"/>
    <property type="match status" value="1"/>
</dbReference>
<dbReference type="CDD" id="cd00830">
    <property type="entry name" value="KAS_III"/>
    <property type="match status" value="1"/>
</dbReference>
<feature type="domain" description="Beta-ketoacyl-[acyl-carrier-protein] synthase III N-terminal" evidence="4">
    <location>
        <begin position="109"/>
        <end position="188"/>
    </location>
</feature>
<dbReference type="GO" id="GO:0033818">
    <property type="term" value="F:beta-ketoacyl-acyl-carrier-protein synthase III activity"/>
    <property type="evidence" value="ECO:0007669"/>
    <property type="project" value="UniProtKB-EC"/>
</dbReference>
<evidence type="ECO:0000259" key="3">
    <source>
        <dbReference type="Pfam" id="PF08541"/>
    </source>
</evidence>
<dbReference type="Pfam" id="PF08541">
    <property type="entry name" value="ACP_syn_III_C"/>
    <property type="match status" value="1"/>
</dbReference>
<dbReference type="InterPro" id="IPR013747">
    <property type="entry name" value="ACP_syn_III_C"/>
</dbReference>
<dbReference type="EMBL" id="JAUSTZ010000013">
    <property type="protein sequence ID" value="MDQ0228050.1"/>
    <property type="molecule type" value="Genomic_DNA"/>
</dbReference>
<evidence type="ECO:0000313" key="5">
    <source>
        <dbReference type="EMBL" id="MDQ0228050.1"/>
    </source>
</evidence>
<reference evidence="5 6" key="1">
    <citation type="submission" date="2023-07" db="EMBL/GenBank/DDBJ databases">
        <title>Genomic Encyclopedia of Type Strains, Phase IV (KMG-IV): sequencing the most valuable type-strain genomes for metagenomic binning, comparative biology and taxonomic classification.</title>
        <authorList>
            <person name="Goeker M."/>
        </authorList>
    </citation>
    <scope>NUCLEOTIDE SEQUENCE [LARGE SCALE GENOMIC DNA]</scope>
    <source>
        <strain evidence="5 6">DSM 17723</strain>
    </source>
</reference>
<gene>
    <name evidence="5" type="ORF">J2S02_004414</name>
</gene>
<dbReference type="Gene3D" id="3.40.47.10">
    <property type="match status" value="1"/>
</dbReference>
<keyword evidence="2 5" id="KW-0012">Acyltransferase</keyword>
<dbReference type="InterPro" id="IPR013751">
    <property type="entry name" value="ACP_syn_III_N"/>
</dbReference>
<evidence type="ECO:0000256" key="1">
    <source>
        <dbReference type="ARBA" id="ARBA00022679"/>
    </source>
</evidence>
<dbReference type="Proteomes" id="UP001232245">
    <property type="component" value="Unassembled WGS sequence"/>
</dbReference>
<dbReference type="PANTHER" id="PTHR34069">
    <property type="entry name" value="3-OXOACYL-[ACYL-CARRIER-PROTEIN] SYNTHASE 3"/>
    <property type="match status" value="1"/>
</dbReference>
<dbReference type="Pfam" id="PF08545">
    <property type="entry name" value="ACP_syn_III"/>
    <property type="match status" value="1"/>
</dbReference>
<comment type="caution">
    <text evidence="5">The sequence shown here is derived from an EMBL/GenBank/DDBJ whole genome shotgun (WGS) entry which is preliminary data.</text>
</comment>
<dbReference type="InterPro" id="IPR016039">
    <property type="entry name" value="Thiolase-like"/>
</dbReference>
<organism evidence="5 6">
    <name type="scientific">Metabacillus niabensis</name>
    <dbReference type="NCBI Taxonomy" id="324854"/>
    <lineage>
        <taxon>Bacteria</taxon>
        <taxon>Bacillati</taxon>
        <taxon>Bacillota</taxon>
        <taxon>Bacilli</taxon>
        <taxon>Bacillales</taxon>
        <taxon>Bacillaceae</taxon>
        <taxon>Metabacillus</taxon>
    </lineage>
</organism>
<evidence type="ECO:0000256" key="2">
    <source>
        <dbReference type="ARBA" id="ARBA00023315"/>
    </source>
</evidence>
<keyword evidence="6" id="KW-1185">Reference proteome</keyword>